<evidence type="ECO:0000313" key="1">
    <source>
        <dbReference type="EMBL" id="KAF9942630.1"/>
    </source>
</evidence>
<comment type="caution">
    <text evidence="1">The sequence shown here is derived from an EMBL/GenBank/DDBJ whole genome shotgun (WGS) entry which is preliminary data.</text>
</comment>
<sequence length="201" mass="22485">IEGFPAALSKLQHLQHLTVHSHTNPDNVAKPLLFLQSCLVLPELTELHFKDLTGMRWDDGDEFTVRRELEAVIHEATVVRFSRSSNAKKIKQLTFPFNSHECTNPLPLLLFKSNLLDLKRVQIPVFGPDASIQEIEGVVRENCSGLKHLEGSDLGEAEDGPLGILSELASRHHTTLETIDIECQLVLSHQLQEVLSSCKLN</sequence>
<evidence type="ECO:0000313" key="2">
    <source>
        <dbReference type="Proteomes" id="UP000738359"/>
    </source>
</evidence>
<accession>A0A9P6IQS9</accession>
<name>A0A9P6IQS9_MORAP</name>
<proteinExistence type="predicted"/>
<organism evidence="1 2">
    <name type="scientific">Mortierella alpina</name>
    <name type="common">Oleaginous fungus</name>
    <name type="synonym">Mortierella renispora</name>
    <dbReference type="NCBI Taxonomy" id="64518"/>
    <lineage>
        <taxon>Eukaryota</taxon>
        <taxon>Fungi</taxon>
        <taxon>Fungi incertae sedis</taxon>
        <taxon>Mucoromycota</taxon>
        <taxon>Mortierellomycotina</taxon>
        <taxon>Mortierellomycetes</taxon>
        <taxon>Mortierellales</taxon>
        <taxon>Mortierellaceae</taxon>
        <taxon>Mortierella</taxon>
    </lineage>
</organism>
<keyword evidence="2" id="KW-1185">Reference proteome</keyword>
<feature type="non-terminal residue" evidence="1">
    <location>
        <position position="1"/>
    </location>
</feature>
<protein>
    <submittedName>
        <fullName evidence="1">Uncharacterized protein</fullName>
    </submittedName>
</protein>
<dbReference type="OrthoDB" id="2405020at2759"/>
<dbReference type="Proteomes" id="UP000738359">
    <property type="component" value="Unassembled WGS sequence"/>
</dbReference>
<dbReference type="AlphaFoldDB" id="A0A9P6IQS9"/>
<dbReference type="EMBL" id="JAAAHY010003370">
    <property type="protein sequence ID" value="KAF9942630.1"/>
    <property type="molecule type" value="Genomic_DNA"/>
</dbReference>
<reference evidence="1" key="1">
    <citation type="journal article" date="2020" name="Fungal Divers.">
        <title>Resolving the Mortierellaceae phylogeny through synthesis of multi-gene phylogenetics and phylogenomics.</title>
        <authorList>
            <person name="Vandepol N."/>
            <person name="Liber J."/>
            <person name="Desiro A."/>
            <person name="Na H."/>
            <person name="Kennedy M."/>
            <person name="Barry K."/>
            <person name="Grigoriev I.V."/>
            <person name="Miller A.N."/>
            <person name="O'Donnell K."/>
            <person name="Stajich J.E."/>
            <person name="Bonito G."/>
        </authorList>
    </citation>
    <scope>NUCLEOTIDE SEQUENCE</scope>
    <source>
        <strain evidence="1">CK1249</strain>
    </source>
</reference>
<gene>
    <name evidence="1" type="ORF">BGZ70_006115</name>
</gene>